<keyword evidence="1" id="KW-0812">Transmembrane</keyword>
<reference evidence="2" key="1">
    <citation type="submission" date="2023-04" db="EMBL/GenBank/DDBJ databases">
        <title>The human skin virome in hidradenitis suppurativa patients.</title>
        <authorList>
            <person name="Jansen D."/>
        </authorList>
    </citation>
    <scope>NUCLEOTIDE SEQUENCE</scope>
    <source>
        <strain evidence="2">VC3_JansenPhageI</strain>
    </source>
</reference>
<keyword evidence="1" id="KW-1133">Transmembrane helix</keyword>
<protein>
    <submittedName>
        <fullName evidence="2">Uncharacterized protein</fullName>
    </submittedName>
</protein>
<accession>A0AA50A6X6</accession>
<keyword evidence="1" id="KW-0472">Membrane</keyword>
<organism evidence="2">
    <name type="scientific">Staphylococcus phage HS12</name>
    <dbReference type="NCBI Taxonomy" id="3056402"/>
    <lineage>
        <taxon>Viruses</taxon>
    </lineage>
</organism>
<proteinExistence type="predicted"/>
<evidence type="ECO:0000313" key="2">
    <source>
        <dbReference type="EMBL" id="WLJ25900.1"/>
    </source>
</evidence>
<dbReference type="EMBL" id="OQ890318">
    <property type="protein sequence ID" value="WLJ25900.1"/>
    <property type="molecule type" value="Genomic_DNA"/>
</dbReference>
<feature type="transmembrane region" description="Helical" evidence="1">
    <location>
        <begin position="6"/>
        <end position="29"/>
    </location>
</feature>
<sequence>MRRLSINYVIINMQIILEYLWLLGSLRVFL</sequence>
<name>A0AA50A6X6_9VIRU</name>
<evidence type="ECO:0000256" key="1">
    <source>
        <dbReference type="SAM" id="Phobius"/>
    </source>
</evidence>